<feature type="chain" id="PRO_5043335801" evidence="1">
    <location>
        <begin position="28"/>
        <end position="272"/>
    </location>
</feature>
<keyword evidence="1" id="KW-0732">Signal</keyword>
<feature type="signal peptide" evidence="1">
    <location>
        <begin position="1"/>
        <end position="27"/>
    </location>
</feature>
<feature type="domain" description="ThuA-like" evidence="2">
    <location>
        <begin position="89"/>
        <end position="252"/>
    </location>
</feature>
<protein>
    <submittedName>
        <fullName evidence="3">ThuA domain-containing protein</fullName>
    </submittedName>
</protein>
<accession>A0AAU7CM08</accession>
<dbReference type="Gene3D" id="3.40.50.880">
    <property type="match status" value="1"/>
</dbReference>
<evidence type="ECO:0000259" key="2">
    <source>
        <dbReference type="Pfam" id="PF06283"/>
    </source>
</evidence>
<dbReference type="SUPFAM" id="SSF52317">
    <property type="entry name" value="Class I glutamine amidotransferase-like"/>
    <property type="match status" value="1"/>
</dbReference>
<sequence>MGLFPRWLSLLAVAVGAFLSPSLPARADDSAPGKPLRALLITGGCCHDYDAQKVIISQGISARAPVEWTIVHEGGTSNDHKISVYSNPDWAKKYDVVVHNECFSGVGDRDFIKQVVAAHHAGTPAVMIHCAMHTFRDLKTDEWRECVGVTTRRHGPQQPLEVKNLAPDNPIMKGFPAVWTTGNEELYAIEKVWPGAVPLAQAYALDNKKDHAVIWTNTFGKGRVFGTTLAHNNTTMRDKVYLDMLTRGLLWACDKLEKDGTPKPGYGAASTD</sequence>
<evidence type="ECO:0000313" key="3">
    <source>
        <dbReference type="EMBL" id="XBH06488.1"/>
    </source>
</evidence>
<proteinExistence type="predicted"/>
<dbReference type="EMBL" id="CP155447">
    <property type="protein sequence ID" value="XBH06488.1"/>
    <property type="molecule type" value="Genomic_DNA"/>
</dbReference>
<gene>
    <name evidence="3" type="ORF">V5E97_10745</name>
</gene>
<evidence type="ECO:0000256" key="1">
    <source>
        <dbReference type="SAM" id="SignalP"/>
    </source>
</evidence>
<dbReference type="AlphaFoldDB" id="A0AAU7CM08"/>
<dbReference type="Pfam" id="PF06283">
    <property type="entry name" value="ThuA"/>
    <property type="match status" value="1"/>
</dbReference>
<dbReference type="RefSeq" id="WP_406699338.1">
    <property type="nucleotide sequence ID" value="NZ_CP155447.1"/>
</dbReference>
<name>A0AAU7CM08_9BACT</name>
<dbReference type="InterPro" id="IPR029062">
    <property type="entry name" value="Class_I_gatase-like"/>
</dbReference>
<organism evidence="3">
    <name type="scientific">Singulisphaera sp. Ch08</name>
    <dbReference type="NCBI Taxonomy" id="3120278"/>
    <lineage>
        <taxon>Bacteria</taxon>
        <taxon>Pseudomonadati</taxon>
        <taxon>Planctomycetota</taxon>
        <taxon>Planctomycetia</taxon>
        <taxon>Isosphaerales</taxon>
        <taxon>Isosphaeraceae</taxon>
        <taxon>Singulisphaera</taxon>
    </lineage>
</organism>
<dbReference type="InterPro" id="IPR029010">
    <property type="entry name" value="ThuA-like"/>
</dbReference>
<reference evidence="3" key="1">
    <citation type="submission" date="2024-05" db="EMBL/GenBank/DDBJ databases">
        <title>Planctomycetes of the genus Singulisphaera possess chitinolytic capabilities.</title>
        <authorList>
            <person name="Ivanova A."/>
        </authorList>
    </citation>
    <scope>NUCLEOTIDE SEQUENCE</scope>
    <source>
        <strain evidence="3">Ch08T</strain>
    </source>
</reference>
<dbReference type="PANTHER" id="PTHR40469:SF2">
    <property type="entry name" value="GALACTOSE-BINDING DOMAIN-LIKE SUPERFAMILY PROTEIN"/>
    <property type="match status" value="1"/>
</dbReference>
<dbReference type="PANTHER" id="PTHR40469">
    <property type="entry name" value="SECRETED GLYCOSYL HYDROLASE"/>
    <property type="match status" value="1"/>
</dbReference>